<evidence type="ECO:0000259" key="4">
    <source>
        <dbReference type="PROSITE" id="PS50304"/>
    </source>
</evidence>
<dbReference type="InterPro" id="IPR000571">
    <property type="entry name" value="Znf_CCCH"/>
</dbReference>
<sequence>MDLNDIFALKKLLEKNVEKIHAKLENMTRDSEILYKILDERWMNLVKGDRALIALHDVLLSSMSGVNECLIRCNMQMDLNNLEPIVANIGNSLQRNDFLMHANKDGIENLLNKRPQRLPAIEQVTDSEHSNQIDGLSSSMCSSRMIEPDAGIPKQQVEPITAPQSTSAQPQDTAIASADAKALPSISTGKRTLKPPKGGKTTPSSEIYHQIVKNVAAFPEGSVINAAVMQVNEECFFVGMWDAERLQDLFSGKLHLKELDQLPNFGEIFVLYERSDGVFPRIIINDYADGGGYDAYLIDFGEHIQLNGKETIYALPDDIRLLPAEAIRCFFREYNVSRITDLRFKKLTLRVLEKKGDDLIVELVDENANKSRRKNSLPKAAAADSIQDQSVPVACQTTNPNGAQLSEADMAIKAVLDFRPKDKQRICRHYDPKIKGCFKGSYCRLEHEPFAPDGATKDLEVLDALPQTVFDTLLLRELGNTVKMLITYVSTITIVYAQLVDGSPPLVWTKDDVLRAGNQFERKPHMFEIVLAHFNDGCYYRAQIIEESANDYKIFYVDYGNTEFVPLSALVPCEDADRMRPFRAVSCYIEGVVQKSSLSQKKAVECIEYLKSKILNVEEDVMLVSRLHEVFGIRFLGDNADLLENLMKRGYTQPNEDGLNPYDSDLDQ</sequence>
<dbReference type="KEGG" id="dpo:6903898"/>
<dbReference type="AlphaFoldDB" id="A0A6I8V2T7"/>
<evidence type="ECO:0000313" key="6">
    <source>
        <dbReference type="RefSeq" id="XP_002136619.3"/>
    </source>
</evidence>
<feature type="compositionally biased region" description="Polar residues" evidence="2">
    <location>
        <begin position="162"/>
        <end position="174"/>
    </location>
</feature>
<feature type="domain" description="C3H1-type" evidence="3">
    <location>
        <begin position="421"/>
        <end position="450"/>
    </location>
</feature>
<dbReference type="InterPro" id="IPR056482">
    <property type="entry name" value="Tudor_krimper_1st"/>
</dbReference>
<dbReference type="CDD" id="cd20379">
    <property type="entry name" value="Tudor_dTUD-like"/>
    <property type="match status" value="1"/>
</dbReference>
<evidence type="ECO:0000256" key="2">
    <source>
        <dbReference type="SAM" id="MobiDB-lite"/>
    </source>
</evidence>
<dbReference type="SMART" id="SM00333">
    <property type="entry name" value="TUDOR"/>
    <property type="match status" value="1"/>
</dbReference>
<dbReference type="InterPro" id="IPR035437">
    <property type="entry name" value="SNase_OB-fold_sf"/>
</dbReference>
<dbReference type="PROSITE" id="PS50304">
    <property type="entry name" value="TUDOR"/>
    <property type="match status" value="1"/>
</dbReference>
<reference evidence="6" key="1">
    <citation type="submission" date="2025-08" db="UniProtKB">
        <authorList>
            <consortium name="RefSeq"/>
        </authorList>
    </citation>
    <scope>IDENTIFICATION</scope>
    <source>
        <strain evidence="6">MV-25-SWS-2005</strain>
        <tissue evidence="6">Whole body</tissue>
    </source>
</reference>
<feature type="region of interest" description="Disordered" evidence="2">
    <location>
        <begin position="161"/>
        <end position="205"/>
    </location>
</feature>
<dbReference type="Gene3D" id="2.30.30.140">
    <property type="match status" value="1"/>
</dbReference>
<evidence type="ECO:0000313" key="5">
    <source>
        <dbReference type="Proteomes" id="UP000001819"/>
    </source>
</evidence>
<accession>A0A6I8V2T7</accession>
<dbReference type="Proteomes" id="UP000001819">
    <property type="component" value="Chromosome X"/>
</dbReference>
<feature type="zinc finger region" description="C3H1-type" evidence="1">
    <location>
        <begin position="421"/>
        <end position="450"/>
    </location>
</feature>
<dbReference type="InterPro" id="IPR002999">
    <property type="entry name" value="Tudor"/>
</dbReference>
<keyword evidence="1" id="KW-0862">Zinc</keyword>
<name>A0A6I8V2T7_DROPS</name>
<gene>
    <name evidence="6" type="primary">krimp</name>
</gene>
<keyword evidence="5" id="KW-1185">Reference proteome</keyword>
<dbReference type="Gene3D" id="2.40.50.90">
    <property type="match status" value="1"/>
</dbReference>
<dbReference type="InParanoid" id="A0A6I8V2T7"/>
<dbReference type="InterPro" id="IPR050621">
    <property type="entry name" value="Tudor_domain_containing"/>
</dbReference>
<evidence type="ECO:0000256" key="1">
    <source>
        <dbReference type="PROSITE-ProRule" id="PRU00723"/>
    </source>
</evidence>
<dbReference type="GO" id="GO:0008270">
    <property type="term" value="F:zinc ion binding"/>
    <property type="evidence" value="ECO:0007669"/>
    <property type="project" value="UniProtKB-KW"/>
</dbReference>
<dbReference type="Pfam" id="PF24047">
    <property type="entry name" value="Tudor_krimper_1st"/>
    <property type="match status" value="1"/>
</dbReference>
<evidence type="ECO:0000259" key="3">
    <source>
        <dbReference type="PROSITE" id="PS50103"/>
    </source>
</evidence>
<dbReference type="FunCoup" id="A0A6I8V2T7">
    <property type="interactions" value="73"/>
</dbReference>
<organism evidence="5 6">
    <name type="scientific">Drosophila pseudoobscura pseudoobscura</name>
    <name type="common">Fruit fly</name>
    <dbReference type="NCBI Taxonomy" id="46245"/>
    <lineage>
        <taxon>Eukaryota</taxon>
        <taxon>Metazoa</taxon>
        <taxon>Ecdysozoa</taxon>
        <taxon>Arthropoda</taxon>
        <taxon>Hexapoda</taxon>
        <taxon>Insecta</taxon>
        <taxon>Pterygota</taxon>
        <taxon>Neoptera</taxon>
        <taxon>Endopterygota</taxon>
        <taxon>Diptera</taxon>
        <taxon>Brachycera</taxon>
        <taxon>Muscomorpha</taxon>
        <taxon>Ephydroidea</taxon>
        <taxon>Drosophilidae</taxon>
        <taxon>Drosophila</taxon>
        <taxon>Sophophora</taxon>
    </lineage>
</organism>
<keyword evidence="1" id="KW-0863">Zinc-finger</keyword>
<protein>
    <submittedName>
        <fullName evidence="6">Uncharacterized protein krimp</fullName>
    </submittedName>
</protein>
<dbReference type="RefSeq" id="XP_002136619.3">
    <property type="nucleotide sequence ID" value="XM_002136583.3"/>
</dbReference>
<keyword evidence="1" id="KW-0479">Metal-binding</keyword>
<dbReference type="GO" id="GO:0005737">
    <property type="term" value="C:cytoplasm"/>
    <property type="evidence" value="ECO:0007669"/>
    <property type="project" value="UniProtKB-ARBA"/>
</dbReference>
<feature type="domain" description="Tudor" evidence="4">
    <location>
        <begin position="523"/>
        <end position="580"/>
    </location>
</feature>
<proteinExistence type="predicted"/>
<dbReference type="ExpressionAtlas" id="A0A6I8V2T7">
    <property type="expression patterns" value="baseline"/>
</dbReference>
<dbReference type="PROSITE" id="PS50103">
    <property type="entry name" value="ZF_C3H1"/>
    <property type="match status" value="1"/>
</dbReference>
<dbReference type="Pfam" id="PF00567">
    <property type="entry name" value="TUDOR"/>
    <property type="match status" value="1"/>
</dbReference>
<dbReference type="PANTHER" id="PTHR22948">
    <property type="entry name" value="TUDOR DOMAIN CONTAINING PROTEIN"/>
    <property type="match status" value="1"/>
</dbReference>
<dbReference type="SUPFAM" id="SSF63748">
    <property type="entry name" value="Tudor/PWWP/MBT"/>
    <property type="match status" value="2"/>
</dbReference>
<dbReference type="PANTHER" id="PTHR22948:SF29">
    <property type="entry name" value="FI02030P-RELATED"/>
    <property type="match status" value="1"/>
</dbReference>